<dbReference type="PRINTS" id="PR00368">
    <property type="entry name" value="FADPNR"/>
</dbReference>
<keyword evidence="5" id="KW-0520">NAD</keyword>
<dbReference type="InterPro" id="IPR045024">
    <property type="entry name" value="NDH-2"/>
</dbReference>
<sequence length="485" mass="53915">MLRATTQAVSPARRAQGATRLALASSEVRHFSSTRPSQKQRLVILGSGWGGYEVMQRVDKRKYDVTVVSPNSYFAFTPLLTGASVGTIDFNSALEPVRRYSQVRYLQAWADKVDFDRKRITCMPATGSSAKKQLIDSKIQDIQDQSLKPAASYPGWKPFELTYDKLVVAVGAYSATFGTPGVADHAYFLKDVRDAAKIRNRIYECFELASQPTVTDQERAGLLHFAIVGGGPTGVEFAGELHDTLTTDLEQAYPELAPHCRITLYDVAPNILGSFDKSLAEYATKKFDRAGISIKGSRHVKRVGEGYLEIEEEGKVPFGLCVWNTGLAPNPLIESISELEKDEKTHSLKISDQFRTTSTEGQEMKDVFCIGDASALKEKLPATAQVASQEAQWLAKILNAEVRGRADPGAFTFHNQGTMAYIGDWSAIVDRSEVSEGPKGELTGRAAWLLWRSAYLYKSLSWRNRISLLYHWFATWLGGRRLSRY</sequence>
<gene>
    <name evidence="8" type="ORF">BMF94_6567</name>
</gene>
<dbReference type="PANTHER" id="PTHR43706">
    <property type="entry name" value="NADH DEHYDROGENASE"/>
    <property type="match status" value="1"/>
</dbReference>
<evidence type="ECO:0000256" key="2">
    <source>
        <dbReference type="ARBA" id="ARBA00022630"/>
    </source>
</evidence>
<dbReference type="Pfam" id="PF22366">
    <property type="entry name" value="NDH2_C"/>
    <property type="match status" value="1"/>
</dbReference>
<evidence type="ECO:0000313" key="8">
    <source>
        <dbReference type="EMBL" id="POY70420.1"/>
    </source>
</evidence>
<dbReference type="Gene3D" id="3.50.50.100">
    <property type="match status" value="1"/>
</dbReference>
<evidence type="ECO:0000256" key="1">
    <source>
        <dbReference type="ARBA" id="ARBA00005272"/>
    </source>
</evidence>
<accession>A0A2S5B0V7</accession>
<keyword evidence="9" id="KW-1185">Reference proteome</keyword>
<dbReference type="GO" id="GO:0003954">
    <property type="term" value="F:NADH dehydrogenase activity"/>
    <property type="evidence" value="ECO:0007669"/>
    <property type="project" value="InterPro"/>
</dbReference>
<feature type="domain" description="External alternative NADH-ubiquinone oxidoreductase-like C-terminal" evidence="7">
    <location>
        <begin position="416"/>
        <end position="480"/>
    </location>
</feature>
<comment type="similarity">
    <text evidence="1">Belongs to the NADH dehydrogenase family.</text>
</comment>
<dbReference type="SUPFAM" id="SSF51905">
    <property type="entry name" value="FAD/NAD(P)-binding domain"/>
    <property type="match status" value="2"/>
</dbReference>
<feature type="domain" description="FAD/NAD(P)-binding" evidence="6">
    <location>
        <begin position="41"/>
        <end position="391"/>
    </location>
</feature>
<dbReference type="AlphaFoldDB" id="A0A2S5B0V7"/>
<dbReference type="Proteomes" id="UP000237144">
    <property type="component" value="Unassembled WGS sequence"/>
</dbReference>
<organism evidence="8 9">
    <name type="scientific">Rhodotorula taiwanensis</name>
    <dbReference type="NCBI Taxonomy" id="741276"/>
    <lineage>
        <taxon>Eukaryota</taxon>
        <taxon>Fungi</taxon>
        <taxon>Dikarya</taxon>
        <taxon>Basidiomycota</taxon>
        <taxon>Pucciniomycotina</taxon>
        <taxon>Microbotryomycetes</taxon>
        <taxon>Sporidiobolales</taxon>
        <taxon>Sporidiobolaceae</taxon>
        <taxon>Rhodotorula</taxon>
    </lineage>
</organism>
<comment type="caution">
    <text evidence="8">The sequence shown here is derived from an EMBL/GenBank/DDBJ whole genome shotgun (WGS) entry which is preliminary data.</text>
</comment>
<evidence type="ECO:0000313" key="9">
    <source>
        <dbReference type="Proteomes" id="UP000237144"/>
    </source>
</evidence>
<evidence type="ECO:0000256" key="5">
    <source>
        <dbReference type="ARBA" id="ARBA00023027"/>
    </source>
</evidence>
<proteinExistence type="inferred from homology"/>
<keyword evidence="3" id="KW-0274">FAD</keyword>
<evidence type="ECO:0000256" key="3">
    <source>
        <dbReference type="ARBA" id="ARBA00022827"/>
    </source>
</evidence>
<keyword evidence="2" id="KW-0285">Flavoprotein</keyword>
<dbReference type="OrthoDB" id="9992747at2759"/>
<dbReference type="InterPro" id="IPR054585">
    <property type="entry name" value="NDH2-like_C"/>
</dbReference>
<dbReference type="Pfam" id="PF07992">
    <property type="entry name" value="Pyr_redox_2"/>
    <property type="match status" value="1"/>
</dbReference>
<dbReference type="PANTHER" id="PTHR43706:SF17">
    <property type="entry name" value="NADH DEHYDROGENASE (EUROFUNG)"/>
    <property type="match status" value="1"/>
</dbReference>
<dbReference type="InterPro" id="IPR036188">
    <property type="entry name" value="FAD/NAD-bd_sf"/>
</dbReference>
<evidence type="ECO:0000259" key="6">
    <source>
        <dbReference type="Pfam" id="PF07992"/>
    </source>
</evidence>
<dbReference type="GO" id="GO:0005739">
    <property type="term" value="C:mitochondrion"/>
    <property type="evidence" value="ECO:0007669"/>
    <property type="project" value="UniProtKB-ARBA"/>
</dbReference>
<keyword evidence="4" id="KW-0560">Oxidoreductase</keyword>
<protein>
    <submittedName>
        <fullName evidence="8">Uncharacterized protein</fullName>
    </submittedName>
</protein>
<evidence type="ECO:0000259" key="7">
    <source>
        <dbReference type="Pfam" id="PF22366"/>
    </source>
</evidence>
<dbReference type="EMBL" id="PJQD01000117">
    <property type="protein sequence ID" value="POY70420.1"/>
    <property type="molecule type" value="Genomic_DNA"/>
</dbReference>
<evidence type="ECO:0000256" key="4">
    <source>
        <dbReference type="ARBA" id="ARBA00023002"/>
    </source>
</evidence>
<reference evidence="8 9" key="1">
    <citation type="journal article" date="2018" name="Front. Microbiol.">
        <title>Prospects for Fungal Bioremediation of Acidic Radioactive Waste Sites: Characterization and Genome Sequence of Rhodotorula taiwanensis MD1149.</title>
        <authorList>
            <person name="Tkavc R."/>
            <person name="Matrosova V.Y."/>
            <person name="Grichenko O.E."/>
            <person name="Gostincar C."/>
            <person name="Volpe R.P."/>
            <person name="Klimenkova P."/>
            <person name="Gaidamakova E.K."/>
            <person name="Zhou C.E."/>
            <person name="Stewart B.J."/>
            <person name="Lyman M.G."/>
            <person name="Malfatti S.A."/>
            <person name="Rubinfeld B."/>
            <person name="Courtot M."/>
            <person name="Singh J."/>
            <person name="Dalgard C.L."/>
            <person name="Hamilton T."/>
            <person name="Frey K.G."/>
            <person name="Gunde-Cimerman N."/>
            <person name="Dugan L."/>
            <person name="Daly M.J."/>
        </authorList>
    </citation>
    <scope>NUCLEOTIDE SEQUENCE [LARGE SCALE GENOMIC DNA]</scope>
    <source>
        <strain evidence="8 9">MD1149</strain>
    </source>
</reference>
<dbReference type="STRING" id="741276.A0A2S5B0V7"/>
<name>A0A2S5B0V7_9BASI</name>
<dbReference type="InterPro" id="IPR023753">
    <property type="entry name" value="FAD/NAD-binding_dom"/>
</dbReference>